<dbReference type="GO" id="GO:0005737">
    <property type="term" value="C:cytoplasm"/>
    <property type="evidence" value="ECO:0007669"/>
    <property type="project" value="UniProtKB-SubCell"/>
</dbReference>
<evidence type="ECO:0000256" key="4">
    <source>
        <dbReference type="ARBA" id="ARBA00004659"/>
    </source>
</evidence>
<keyword evidence="9 11" id="KW-0808">Transferase</keyword>
<evidence type="ECO:0000259" key="12">
    <source>
        <dbReference type="Pfam" id="PF00156"/>
    </source>
</evidence>
<comment type="similarity">
    <text evidence="5 11">Belongs to the purine/pyrimidine phosphoribosyltransferase family.</text>
</comment>
<evidence type="ECO:0000256" key="7">
    <source>
        <dbReference type="ARBA" id="ARBA00022490"/>
    </source>
</evidence>
<dbReference type="GO" id="GO:0006168">
    <property type="term" value="P:adenine salvage"/>
    <property type="evidence" value="ECO:0007669"/>
    <property type="project" value="InterPro"/>
</dbReference>
<evidence type="ECO:0000256" key="10">
    <source>
        <dbReference type="ARBA" id="ARBA00022726"/>
    </source>
</evidence>
<protein>
    <recommendedName>
        <fullName evidence="6 11">Adenine phosphoribosyltransferase</fullName>
        <shortName evidence="11">APRT</shortName>
        <ecNumber evidence="6 11">2.4.2.7</ecNumber>
    </recommendedName>
</protein>
<dbReference type="NCBIfam" id="NF002636">
    <property type="entry name" value="PRK02304.1-5"/>
    <property type="match status" value="1"/>
</dbReference>
<dbReference type="InterPro" id="IPR005764">
    <property type="entry name" value="Ade_phspho_trans"/>
</dbReference>
<dbReference type="FunFam" id="3.40.50.2020:FF:000021">
    <property type="entry name" value="Adenine phosphoribosyltransferase"/>
    <property type="match status" value="1"/>
</dbReference>
<sequence>MELRDFIREVPDFPQPGILFRDITPLLADPVALRESVEVMSRPWLGQEIDLIAAMEARGFMFGAAMAIRLGAGFVPVRKEGKLPWKTRAISYTLEYRDDILHVHEDAVRAGQRVLVVDDVIATGGTAGAVVELIRQLGGEVVGAQFLVELAGLAGRDHLPALEVRSVIRYEGT</sequence>
<dbReference type="GO" id="GO:0002055">
    <property type="term" value="F:adenine binding"/>
    <property type="evidence" value="ECO:0007669"/>
    <property type="project" value="TreeGrafter"/>
</dbReference>
<dbReference type="RefSeq" id="WP_338176094.1">
    <property type="nucleotide sequence ID" value="NZ_JAEKNQ010000006.1"/>
</dbReference>
<evidence type="ECO:0000313" key="14">
    <source>
        <dbReference type="Proteomes" id="UP000620075"/>
    </source>
</evidence>
<evidence type="ECO:0000256" key="2">
    <source>
        <dbReference type="ARBA" id="ARBA00003968"/>
    </source>
</evidence>
<dbReference type="InterPro" id="IPR029057">
    <property type="entry name" value="PRTase-like"/>
</dbReference>
<accession>A0A934KAD6</accession>
<dbReference type="Pfam" id="PF00156">
    <property type="entry name" value="Pribosyltran"/>
    <property type="match status" value="1"/>
</dbReference>
<comment type="caution">
    <text evidence="13">The sequence shown here is derived from an EMBL/GenBank/DDBJ whole genome shotgun (WGS) entry which is preliminary data.</text>
</comment>
<keyword evidence="7 11" id="KW-0963">Cytoplasm</keyword>
<gene>
    <name evidence="11" type="primary">apt</name>
    <name evidence="13" type="ORF">JF888_00850</name>
</gene>
<dbReference type="SUPFAM" id="SSF53271">
    <property type="entry name" value="PRTase-like"/>
    <property type="match status" value="1"/>
</dbReference>
<evidence type="ECO:0000256" key="1">
    <source>
        <dbReference type="ARBA" id="ARBA00000868"/>
    </source>
</evidence>
<evidence type="ECO:0000256" key="9">
    <source>
        <dbReference type="ARBA" id="ARBA00022679"/>
    </source>
</evidence>
<comment type="catalytic activity">
    <reaction evidence="1 11">
        <text>AMP + diphosphate = 5-phospho-alpha-D-ribose 1-diphosphate + adenine</text>
        <dbReference type="Rhea" id="RHEA:16609"/>
        <dbReference type="ChEBI" id="CHEBI:16708"/>
        <dbReference type="ChEBI" id="CHEBI:33019"/>
        <dbReference type="ChEBI" id="CHEBI:58017"/>
        <dbReference type="ChEBI" id="CHEBI:456215"/>
        <dbReference type="EC" id="2.4.2.7"/>
    </reaction>
</comment>
<reference evidence="13 14" key="1">
    <citation type="submission" date="2020-10" db="EMBL/GenBank/DDBJ databases">
        <title>Ca. Dormibacterota MAGs.</title>
        <authorList>
            <person name="Montgomery K."/>
        </authorList>
    </citation>
    <scope>NUCLEOTIDE SEQUENCE [LARGE SCALE GENOMIC DNA]</scope>
    <source>
        <strain evidence="13">SC8811_S16_3</strain>
    </source>
</reference>
<keyword evidence="10 11" id="KW-0660">Purine salvage</keyword>
<feature type="domain" description="Phosphoribosyltransferase" evidence="12">
    <location>
        <begin position="45"/>
        <end position="149"/>
    </location>
</feature>
<dbReference type="EMBL" id="JAEKNQ010000006">
    <property type="protein sequence ID" value="MBJ7601739.1"/>
    <property type="molecule type" value="Genomic_DNA"/>
</dbReference>
<dbReference type="PANTHER" id="PTHR32315:SF3">
    <property type="entry name" value="ADENINE PHOSPHORIBOSYLTRANSFERASE"/>
    <property type="match status" value="1"/>
</dbReference>
<dbReference type="GO" id="GO:0044209">
    <property type="term" value="P:AMP salvage"/>
    <property type="evidence" value="ECO:0007669"/>
    <property type="project" value="UniProtKB-UniRule"/>
</dbReference>
<dbReference type="InterPro" id="IPR050054">
    <property type="entry name" value="UPRTase/APRTase"/>
</dbReference>
<evidence type="ECO:0000256" key="8">
    <source>
        <dbReference type="ARBA" id="ARBA00022676"/>
    </source>
</evidence>
<evidence type="ECO:0000256" key="6">
    <source>
        <dbReference type="ARBA" id="ARBA00011893"/>
    </source>
</evidence>
<dbReference type="AlphaFoldDB" id="A0A934KAD6"/>
<evidence type="ECO:0000256" key="3">
    <source>
        <dbReference type="ARBA" id="ARBA00004496"/>
    </source>
</evidence>
<comment type="subcellular location">
    <subcellularLocation>
        <location evidence="3 11">Cytoplasm</location>
    </subcellularLocation>
</comment>
<keyword evidence="8 11" id="KW-0328">Glycosyltransferase</keyword>
<proteinExistence type="inferred from homology"/>
<evidence type="ECO:0000256" key="5">
    <source>
        <dbReference type="ARBA" id="ARBA00008391"/>
    </source>
</evidence>
<dbReference type="CDD" id="cd06223">
    <property type="entry name" value="PRTases_typeI"/>
    <property type="match status" value="1"/>
</dbReference>
<dbReference type="InterPro" id="IPR000836">
    <property type="entry name" value="PRTase_dom"/>
</dbReference>
<dbReference type="GO" id="GO:0016208">
    <property type="term" value="F:AMP binding"/>
    <property type="evidence" value="ECO:0007669"/>
    <property type="project" value="TreeGrafter"/>
</dbReference>
<dbReference type="HAMAP" id="MF_00004">
    <property type="entry name" value="Aden_phosphoribosyltr"/>
    <property type="match status" value="1"/>
</dbReference>
<organism evidence="13 14">
    <name type="scientific">Candidatus Dormiibacter inghamiae</name>
    <dbReference type="NCBI Taxonomy" id="3127013"/>
    <lineage>
        <taxon>Bacteria</taxon>
        <taxon>Bacillati</taxon>
        <taxon>Candidatus Dormiibacterota</taxon>
        <taxon>Candidatus Dormibacteria</taxon>
        <taxon>Candidatus Dormibacterales</taxon>
        <taxon>Candidatus Dormibacteraceae</taxon>
        <taxon>Candidatus Dormiibacter</taxon>
    </lineage>
</organism>
<dbReference type="Proteomes" id="UP000620075">
    <property type="component" value="Unassembled WGS sequence"/>
</dbReference>
<dbReference type="Gene3D" id="3.40.50.2020">
    <property type="match status" value="1"/>
</dbReference>
<name>A0A934KAD6_9BACT</name>
<evidence type="ECO:0000256" key="11">
    <source>
        <dbReference type="HAMAP-Rule" id="MF_00004"/>
    </source>
</evidence>
<comment type="subunit">
    <text evidence="11">Homodimer.</text>
</comment>
<evidence type="ECO:0000313" key="13">
    <source>
        <dbReference type="EMBL" id="MBJ7601739.1"/>
    </source>
</evidence>
<comment type="function">
    <text evidence="2 11">Catalyzes a salvage reaction resulting in the formation of AMP, that is energically less costly than de novo synthesis.</text>
</comment>
<dbReference type="EC" id="2.4.2.7" evidence="6 11"/>
<dbReference type="GO" id="GO:0003999">
    <property type="term" value="F:adenine phosphoribosyltransferase activity"/>
    <property type="evidence" value="ECO:0007669"/>
    <property type="project" value="UniProtKB-UniRule"/>
</dbReference>
<dbReference type="PANTHER" id="PTHR32315">
    <property type="entry name" value="ADENINE PHOSPHORIBOSYLTRANSFERASE"/>
    <property type="match status" value="1"/>
</dbReference>
<comment type="pathway">
    <text evidence="4 11">Purine metabolism; AMP biosynthesis via salvage pathway; AMP from adenine: step 1/1.</text>
</comment>
<dbReference type="NCBIfam" id="TIGR01090">
    <property type="entry name" value="apt"/>
    <property type="match status" value="1"/>
</dbReference>
<dbReference type="NCBIfam" id="NF002634">
    <property type="entry name" value="PRK02304.1-3"/>
    <property type="match status" value="1"/>
</dbReference>
<dbReference type="GO" id="GO:0006166">
    <property type="term" value="P:purine ribonucleoside salvage"/>
    <property type="evidence" value="ECO:0007669"/>
    <property type="project" value="UniProtKB-UniRule"/>
</dbReference>